<proteinExistence type="predicted"/>
<gene>
    <name evidence="1" type="ORF">KL86DES1_10724</name>
</gene>
<protein>
    <submittedName>
        <fullName evidence="1">Uncharacterized protein</fullName>
    </submittedName>
</protein>
<dbReference type="AlphaFoldDB" id="A0A212L0B5"/>
<organism evidence="1">
    <name type="scientific">uncultured Desulfovibrio sp</name>
    <dbReference type="NCBI Taxonomy" id="167968"/>
    <lineage>
        <taxon>Bacteria</taxon>
        <taxon>Pseudomonadati</taxon>
        <taxon>Thermodesulfobacteriota</taxon>
        <taxon>Desulfovibrionia</taxon>
        <taxon>Desulfovibrionales</taxon>
        <taxon>Desulfovibrionaceae</taxon>
        <taxon>Desulfovibrio</taxon>
        <taxon>environmental samples</taxon>
    </lineage>
</organism>
<dbReference type="RefSeq" id="WP_179979533.1">
    <property type="nucleotide sequence ID" value="NZ_LT608333.1"/>
</dbReference>
<dbReference type="EMBL" id="FMJC01000001">
    <property type="protein sequence ID" value="SCM70927.1"/>
    <property type="molecule type" value="Genomic_DNA"/>
</dbReference>
<name>A0A212L0B5_9BACT</name>
<sequence length="382" mass="42094">MKDERKTFSTKKYQEEIKRLVHFTAKVVNSNATAAGVRLGPEDALDMPYVSLRTLLGSGLSFPLDYAEGGASKAGIVKHIRWVLADAPEAEGVGTEEKKAIVAGIAAANASGFRTGMEYVDHRLRQLLIPKKGAAGGYVSMTPMTAGSICPLFFDHEQGLVPLHNKTAREEPEGTRRKLRQARFGIGGSKPLNVGYLASHMQRPLMVSVPDASIPIRQAFALYYQGLSLDVHAPGPFREAVQRYAAFREEVLQAGSDESTVTLRERAREEELVAAIACAVLNMAVEAQKLLAQHEHLLPEDELLSHLYPPRYARVSSLVRPLEIRGLLDPSVRRLCDNWPRAMARLAVSRMLMPHKGTGQSLLKLDSSARFSLEAIMEEAFR</sequence>
<accession>A0A212L0B5</accession>
<reference evidence="1" key="1">
    <citation type="submission" date="2016-08" db="EMBL/GenBank/DDBJ databases">
        <authorList>
            <person name="Seilhamer J.J."/>
        </authorList>
    </citation>
    <scope>NUCLEOTIDE SEQUENCE</scope>
    <source>
        <strain evidence="1">86-1</strain>
    </source>
</reference>
<evidence type="ECO:0000313" key="1">
    <source>
        <dbReference type="EMBL" id="SCM70927.1"/>
    </source>
</evidence>